<accession>A0A8X7MKB2</accession>
<keyword evidence="3" id="KW-1185">Reference proteome</keyword>
<reference evidence="2" key="2">
    <citation type="journal article" date="2019" name="IMA Fungus">
        <title>Genome sequencing and comparison of five Tilletia species to identify candidate genes for the detection of regulated species infecting wheat.</title>
        <authorList>
            <person name="Nguyen H.D.T."/>
            <person name="Sultana T."/>
            <person name="Kesanakurti P."/>
            <person name="Hambleton S."/>
        </authorList>
    </citation>
    <scope>NUCLEOTIDE SEQUENCE</scope>
    <source>
        <strain evidence="2">DAOMC 236426</strain>
    </source>
</reference>
<reference evidence="2" key="1">
    <citation type="submission" date="2016-04" db="EMBL/GenBank/DDBJ databases">
        <authorList>
            <person name="Nguyen H.D."/>
            <person name="Samba Siva P."/>
            <person name="Cullis J."/>
            <person name="Levesque C.A."/>
            <person name="Hambleton S."/>
        </authorList>
    </citation>
    <scope>NUCLEOTIDE SEQUENCE</scope>
    <source>
        <strain evidence="2">DAOMC 236426</strain>
    </source>
</reference>
<protein>
    <submittedName>
        <fullName evidence="2">Uncharacterized protein</fullName>
    </submittedName>
</protein>
<comment type="caution">
    <text evidence="2">The sequence shown here is derived from an EMBL/GenBank/DDBJ whole genome shotgun (WGS) entry which is preliminary data.</text>
</comment>
<dbReference type="Proteomes" id="UP000077684">
    <property type="component" value="Unassembled WGS sequence"/>
</dbReference>
<feature type="compositionally biased region" description="Basic residues" evidence="1">
    <location>
        <begin position="105"/>
        <end position="115"/>
    </location>
</feature>
<gene>
    <name evidence="2" type="ORF">A4X06_0g8408</name>
</gene>
<feature type="non-terminal residue" evidence="2">
    <location>
        <position position="1"/>
    </location>
</feature>
<evidence type="ECO:0000256" key="1">
    <source>
        <dbReference type="SAM" id="MobiDB-lite"/>
    </source>
</evidence>
<evidence type="ECO:0000313" key="3">
    <source>
        <dbReference type="Proteomes" id="UP000077684"/>
    </source>
</evidence>
<organism evidence="2 3">
    <name type="scientific">Tilletia controversa</name>
    <name type="common">dwarf bunt fungus</name>
    <dbReference type="NCBI Taxonomy" id="13291"/>
    <lineage>
        <taxon>Eukaryota</taxon>
        <taxon>Fungi</taxon>
        <taxon>Dikarya</taxon>
        <taxon>Basidiomycota</taxon>
        <taxon>Ustilaginomycotina</taxon>
        <taxon>Exobasidiomycetes</taxon>
        <taxon>Tilletiales</taxon>
        <taxon>Tilletiaceae</taxon>
        <taxon>Tilletia</taxon>
    </lineage>
</organism>
<dbReference type="EMBL" id="LWDE02001829">
    <property type="protein sequence ID" value="KAE8239259.1"/>
    <property type="molecule type" value="Genomic_DNA"/>
</dbReference>
<name>A0A8X7MKB2_9BASI</name>
<sequence>LDKLGCAKVGVDVLSKLKPVSKNETCKALQDGGLVNLSAFGCAQVEASVLADGSQSSGSKDGTCSAKKICSVIQKGALNADAFGCFNFDFDFFHLGGLHFDGGNSKRKAPHHPHHNPTPGTPGKPTSCNAQTCEVLQKGGLANLNLVGCGKASAHAGP</sequence>
<evidence type="ECO:0000313" key="2">
    <source>
        <dbReference type="EMBL" id="KAE8239259.1"/>
    </source>
</evidence>
<dbReference type="AlphaFoldDB" id="A0A8X7MKB2"/>
<feature type="region of interest" description="Disordered" evidence="1">
    <location>
        <begin position="104"/>
        <end position="125"/>
    </location>
</feature>
<proteinExistence type="predicted"/>